<evidence type="ECO:0000259" key="1">
    <source>
        <dbReference type="Pfam" id="PF07486"/>
    </source>
</evidence>
<dbReference type="InterPro" id="IPR011105">
    <property type="entry name" value="Cell_wall_hydrolase_SleB"/>
</dbReference>
<evidence type="ECO:0000313" key="3">
    <source>
        <dbReference type="Proteomes" id="UP001259803"/>
    </source>
</evidence>
<dbReference type="InterPro" id="IPR042047">
    <property type="entry name" value="SleB_dom1"/>
</dbReference>
<accession>A0ABU2ZK40</accession>
<keyword evidence="2" id="KW-0378">Hydrolase</keyword>
<comment type="caution">
    <text evidence="2">The sequence shown here is derived from an EMBL/GenBank/DDBJ whole genome shotgun (WGS) entry which is preliminary data.</text>
</comment>
<dbReference type="Proteomes" id="UP001259803">
    <property type="component" value="Unassembled WGS sequence"/>
</dbReference>
<dbReference type="RefSeq" id="WP_311341540.1">
    <property type="nucleotide sequence ID" value="NZ_JAVRHS010000014.1"/>
</dbReference>
<proteinExistence type="predicted"/>
<protein>
    <submittedName>
        <fullName evidence="2">Cell wall hydrolase</fullName>
    </submittedName>
</protein>
<feature type="domain" description="Cell wall hydrolase SleB" evidence="1">
    <location>
        <begin position="131"/>
        <end position="239"/>
    </location>
</feature>
<reference evidence="2 3" key="1">
    <citation type="submission" date="2023-09" db="EMBL/GenBank/DDBJ databases">
        <authorList>
            <person name="Rey-Velasco X."/>
        </authorList>
    </citation>
    <scope>NUCLEOTIDE SEQUENCE [LARGE SCALE GENOMIC DNA]</scope>
    <source>
        <strain evidence="2 3">F390</strain>
    </source>
</reference>
<dbReference type="GO" id="GO:0016787">
    <property type="term" value="F:hydrolase activity"/>
    <property type="evidence" value="ECO:0007669"/>
    <property type="project" value="UniProtKB-KW"/>
</dbReference>
<organism evidence="2 3">
    <name type="scientific">Croceicoccus esteveae</name>
    <dbReference type="NCBI Taxonomy" id="3075597"/>
    <lineage>
        <taxon>Bacteria</taxon>
        <taxon>Pseudomonadati</taxon>
        <taxon>Pseudomonadota</taxon>
        <taxon>Alphaproteobacteria</taxon>
        <taxon>Sphingomonadales</taxon>
        <taxon>Erythrobacteraceae</taxon>
        <taxon>Croceicoccus</taxon>
    </lineage>
</organism>
<dbReference type="Gene3D" id="1.10.10.2520">
    <property type="entry name" value="Cell wall hydrolase SleB, domain 1"/>
    <property type="match status" value="1"/>
</dbReference>
<keyword evidence="3" id="KW-1185">Reference proteome</keyword>
<dbReference type="Pfam" id="PF07486">
    <property type="entry name" value="Hydrolase_2"/>
    <property type="match status" value="1"/>
</dbReference>
<dbReference type="EMBL" id="JAVRHS010000014">
    <property type="protein sequence ID" value="MDT0576965.1"/>
    <property type="molecule type" value="Genomic_DNA"/>
</dbReference>
<sequence length="358" mass="37645">MTHPAMQRALAWVLRPHVALAFILALCCLTGAAGLLLQQSIAYPATPDILPGSANPSGTLATGVPSVDELAPDHVRTLSPQTARTINLQQPVTAIDNPPAASFRLAFAAPAERSRSLDCLSSAVYYEAGMESDAGQRAVAQVVLNRVRHPAYPNSVCAVVYQGAERATGCQFTFTCDGSLARAPSPAGWSRARQIAEQVLAGAVYAPVGYSTNYHADYVVPYWSGSLLKTATIGAHIFYRAPGRSGRPGAFAAQYAGIEPAIGAVIAPVSEQEGPHTMLTAVAPPDTLALPPAPRDVAEDQARALDRFAVLDYKARHDAALPAARTRHDVQVDAAVGLALQQGRRQARSAASTEIGLP</sequence>
<gene>
    <name evidence="2" type="ORF">RM533_12385</name>
</gene>
<evidence type="ECO:0000313" key="2">
    <source>
        <dbReference type="EMBL" id="MDT0576965.1"/>
    </source>
</evidence>
<name>A0ABU2ZK40_9SPHN</name>